<proteinExistence type="predicted"/>
<dbReference type="Pfam" id="PF07883">
    <property type="entry name" value="Cupin_2"/>
    <property type="match status" value="1"/>
</dbReference>
<dbReference type="Proteomes" id="UP000198426">
    <property type="component" value="Unassembled WGS sequence"/>
</dbReference>
<sequence>MKLPDFLMALPALDIPFPEDVVESRAMRTEDALLVFFIFHKDAELPPHSHGAQWGSVLQGEVQLTVDGVTTTYRQGDSYDLPAGVVHAVKVAAGTIAMDTFEEPDRYALRR</sequence>
<dbReference type="AlphaFoldDB" id="A0A239JUP4"/>
<dbReference type="InterPro" id="IPR013096">
    <property type="entry name" value="Cupin_2"/>
</dbReference>
<keyword evidence="3" id="KW-1185">Reference proteome</keyword>
<protein>
    <submittedName>
        <fullName evidence="2">Cupin domain-containing protein</fullName>
    </submittedName>
</protein>
<evidence type="ECO:0000313" key="2">
    <source>
        <dbReference type="EMBL" id="SNT09148.1"/>
    </source>
</evidence>
<reference evidence="2 3" key="1">
    <citation type="submission" date="2017-06" db="EMBL/GenBank/DDBJ databases">
        <authorList>
            <person name="Kim H.J."/>
            <person name="Triplett B.A."/>
        </authorList>
    </citation>
    <scope>NUCLEOTIDE SEQUENCE [LARGE SCALE GENOMIC DNA]</scope>
    <source>
        <strain evidence="2 3">DSM 29339</strain>
    </source>
</reference>
<feature type="domain" description="Cupin type-2" evidence="1">
    <location>
        <begin position="37"/>
        <end position="91"/>
    </location>
</feature>
<dbReference type="SUPFAM" id="SSF51182">
    <property type="entry name" value="RmlC-like cupins"/>
    <property type="match status" value="1"/>
</dbReference>
<organism evidence="2 3">
    <name type="scientific">Tropicimonas sediminicola</name>
    <dbReference type="NCBI Taxonomy" id="1031541"/>
    <lineage>
        <taxon>Bacteria</taxon>
        <taxon>Pseudomonadati</taxon>
        <taxon>Pseudomonadota</taxon>
        <taxon>Alphaproteobacteria</taxon>
        <taxon>Rhodobacterales</taxon>
        <taxon>Roseobacteraceae</taxon>
        <taxon>Tropicimonas</taxon>
    </lineage>
</organism>
<dbReference type="EMBL" id="FZOY01000006">
    <property type="protein sequence ID" value="SNT09148.1"/>
    <property type="molecule type" value="Genomic_DNA"/>
</dbReference>
<dbReference type="InterPro" id="IPR014710">
    <property type="entry name" value="RmlC-like_jellyroll"/>
</dbReference>
<evidence type="ECO:0000259" key="1">
    <source>
        <dbReference type="Pfam" id="PF07883"/>
    </source>
</evidence>
<gene>
    <name evidence="2" type="ORF">SAMN05421757_10661</name>
</gene>
<accession>A0A239JUP4</accession>
<name>A0A239JUP4_9RHOB</name>
<evidence type="ECO:0000313" key="3">
    <source>
        <dbReference type="Proteomes" id="UP000198426"/>
    </source>
</evidence>
<dbReference type="InterPro" id="IPR011051">
    <property type="entry name" value="RmlC_Cupin_sf"/>
</dbReference>
<dbReference type="Gene3D" id="2.60.120.10">
    <property type="entry name" value="Jelly Rolls"/>
    <property type="match status" value="1"/>
</dbReference>
<dbReference type="RefSeq" id="WP_176442899.1">
    <property type="nucleotide sequence ID" value="NZ_FZOY01000006.1"/>
</dbReference>